<evidence type="ECO:0000256" key="11">
    <source>
        <dbReference type="ARBA" id="ARBA00048366"/>
    </source>
</evidence>
<comment type="similarity">
    <text evidence="2">Belongs to the SUA5 family.</text>
</comment>
<evidence type="ECO:0000256" key="5">
    <source>
        <dbReference type="ARBA" id="ARBA00022679"/>
    </source>
</evidence>
<name>A0A6J6F0L8_9ZZZZ</name>
<keyword evidence="8" id="KW-0547">Nucleotide-binding</keyword>
<dbReference type="PANTHER" id="PTHR17490:SF16">
    <property type="entry name" value="THREONYLCARBAMOYL-AMP SYNTHASE"/>
    <property type="match status" value="1"/>
</dbReference>
<feature type="domain" description="YrdC-like" evidence="12">
    <location>
        <begin position="14"/>
        <end position="199"/>
    </location>
</feature>
<dbReference type="GO" id="GO:0003725">
    <property type="term" value="F:double-stranded RNA binding"/>
    <property type="evidence" value="ECO:0007669"/>
    <property type="project" value="InterPro"/>
</dbReference>
<evidence type="ECO:0000256" key="1">
    <source>
        <dbReference type="ARBA" id="ARBA00004496"/>
    </source>
</evidence>
<dbReference type="InterPro" id="IPR017945">
    <property type="entry name" value="DHBP_synth_RibB-like_a/b_dom"/>
</dbReference>
<dbReference type="AlphaFoldDB" id="A0A6J6F0L8"/>
<dbReference type="GO" id="GO:0000049">
    <property type="term" value="F:tRNA binding"/>
    <property type="evidence" value="ECO:0007669"/>
    <property type="project" value="TreeGrafter"/>
</dbReference>
<keyword evidence="6" id="KW-0819">tRNA processing</keyword>
<keyword evidence="4" id="KW-0963">Cytoplasm</keyword>
<dbReference type="GO" id="GO:0006450">
    <property type="term" value="P:regulation of translational fidelity"/>
    <property type="evidence" value="ECO:0007669"/>
    <property type="project" value="TreeGrafter"/>
</dbReference>
<dbReference type="EMBL" id="CAEZTU010000044">
    <property type="protein sequence ID" value="CAB4580464.1"/>
    <property type="molecule type" value="Genomic_DNA"/>
</dbReference>
<dbReference type="PROSITE" id="PS51163">
    <property type="entry name" value="YRDC"/>
    <property type="match status" value="1"/>
</dbReference>
<dbReference type="Pfam" id="PF01300">
    <property type="entry name" value="Sua5_yciO_yrdC"/>
    <property type="match status" value="1"/>
</dbReference>
<comment type="catalytic activity">
    <reaction evidence="11">
        <text>L-threonine + hydrogencarbonate + ATP = L-threonylcarbamoyladenylate + diphosphate + H2O</text>
        <dbReference type="Rhea" id="RHEA:36407"/>
        <dbReference type="ChEBI" id="CHEBI:15377"/>
        <dbReference type="ChEBI" id="CHEBI:17544"/>
        <dbReference type="ChEBI" id="CHEBI:30616"/>
        <dbReference type="ChEBI" id="CHEBI:33019"/>
        <dbReference type="ChEBI" id="CHEBI:57926"/>
        <dbReference type="ChEBI" id="CHEBI:73682"/>
        <dbReference type="EC" id="2.7.7.87"/>
    </reaction>
</comment>
<organism evidence="13">
    <name type="scientific">freshwater metagenome</name>
    <dbReference type="NCBI Taxonomy" id="449393"/>
    <lineage>
        <taxon>unclassified sequences</taxon>
        <taxon>metagenomes</taxon>
        <taxon>ecological metagenomes</taxon>
    </lineage>
</organism>
<keyword evidence="5" id="KW-0808">Transferase</keyword>
<dbReference type="InterPro" id="IPR006070">
    <property type="entry name" value="Sua5-like_dom"/>
</dbReference>
<evidence type="ECO:0000313" key="13">
    <source>
        <dbReference type="EMBL" id="CAB4580464.1"/>
    </source>
</evidence>
<accession>A0A6J6F0L8</accession>
<dbReference type="SUPFAM" id="SSF55821">
    <property type="entry name" value="YrdC/RibB"/>
    <property type="match status" value="1"/>
</dbReference>
<evidence type="ECO:0000256" key="8">
    <source>
        <dbReference type="ARBA" id="ARBA00022741"/>
    </source>
</evidence>
<evidence type="ECO:0000256" key="2">
    <source>
        <dbReference type="ARBA" id="ARBA00007663"/>
    </source>
</evidence>
<dbReference type="NCBIfam" id="TIGR00057">
    <property type="entry name" value="L-threonylcarbamoyladenylate synthase"/>
    <property type="match status" value="1"/>
</dbReference>
<protein>
    <recommendedName>
        <fullName evidence="10">L-threonylcarbamoyladenylate synthase</fullName>
        <ecNumber evidence="3">2.7.7.87</ecNumber>
    </recommendedName>
    <alternativeName>
        <fullName evidence="10">L-threonylcarbamoyladenylate synthase</fullName>
    </alternativeName>
</protein>
<dbReference type="GO" id="GO:0008033">
    <property type="term" value="P:tRNA processing"/>
    <property type="evidence" value="ECO:0007669"/>
    <property type="project" value="UniProtKB-KW"/>
</dbReference>
<dbReference type="InterPro" id="IPR050156">
    <property type="entry name" value="TC-AMP_synthase_SUA5"/>
</dbReference>
<gene>
    <name evidence="13" type="ORF">UFOPK1740_00891</name>
</gene>
<evidence type="ECO:0000259" key="12">
    <source>
        <dbReference type="PROSITE" id="PS51163"/>
    </source>
</evidence>
<dbReference type="GO" id="GO:0061710">
    <property type="term" value="F:L-threonylcarbamoyladenylate synthase"/>
    <property type="evidence" value="ECO:0007669"/>
    <property type="project" value="UniProtKB-EC"/>
</dbReference>
<evidence type="ECO:0000256" key="10">
    <source>
        <dbReference type="ARBA" id="ARBA00029774"/>
    </source>
</evidence>
<evidence type="ECO:0000256" key="4">
    <source>
        <dbReference type="ARBA" id="ARBA00022490"/>
    </source>
</evidence>
<dbReference type="GO" id="GO:0005737">
    <property type="term" value="C:cytoplasm"/>
    <property type="evidence" value="ECO:0007669"/>
    <property type="project" value="UniProtKB-SubCell"/>
</dbReference>
<evidence type="ECO:0000256" key="7">
    <source>
        <dbReference type="ARBA" id="ARBA00022695"/>
    </source>
</evidence>
<dbReference type="GO" id="GO:0005524">
    <property type="term" value="F:ATP binding"/>
    <property type="evidence" value="ECO:0007669"/>
    <property type="project" value="UniProtKB-KW"/>
</dbReference>
<dbReference type="EC" id="2.7.7.87" evidence="3"/>
<evidence type="ECO:0000256" key="6">
    <source>
        <dbReference type="ARBA" id="ARBA00022694"/>
    </source>
</evidence>
<evidence type="ECO:0000256" key="9">
    <source>
        <dbReference type="ARBA" id="ARBA00022840"/>
    </source>
</evidence>
<keyword evidence="7" id="KW-0548">Nucleotidyltransferase</keyword>
<comment type="subcellular location">
    <subcellularLocation>
        <location evidence="1">Cytoplasm</location>
    </subcellularLocation>
</comment>
<dbReference type="Gene3D" id="3.90.870.10">
    <property type="entry name" value="DHBP synthase"/>
    <property type="match status" value="1"/>
</dbReference>
<evidence type="ECO:0000256" key="3">
    <source>
        <dbReference type="ARBA" id="ARBA00012584"/>
    </source>
</evidence>
<keyword evidence="9" id="KW-0067">ATP-binding</keyword>
<reference evidence="13" key="1">
    <citation type="submission" date="2020-05" db="EMBL/GenBank/DDBJ databases">
        <authorList>
            <person name="Chiriac C."/>
            <person name="Salcher M."/>
            <person name="Ghai R."/>
            <person name="Kavagutti S V."/>
        </authorList>
    </citation>
    <scope>NUCLEOTIDE SEQUENCE</scope>
</reference>
<sequence>MIRKFSMDNEIQRKDGLIAATAAAKRGDLVVLPTDTVYGLGTDAFSPKGPQKLLAAKGRERNMPIPVLVGHVKALDGLAHRVDPITKALAEAFWPGALTIIVKAQPTLRWDLGESNQTVALRMPLNPIAIELLNAVGPMAVSSANKTGQPAATNVDEAIAQLGEEVTIYLDGGQTPGNVSSTILDVSSGEIKLLRQGVISLEEIRLIVPSIEIVS</sequence>
<proteinExistence type="inferred from homology"/>
<dbReference type="PANTHER" id="PTHR17490">
    <property type="entry name" value="SUA5"/>
    <property type="match status" value="1"/>
</dbReference>